<feature type="compositionally biased region" description="Basic and acidic residues" evidence="1">
    <location>
        <begin position="145"/>
        <end position="166"/>
    </location>
</feature>
<feature type="region of interest" description="Disordered" evidence="1">
    <location>
        <begin position="191"/>
        <end position="212"/>
    </location>
</feature>
<dbReference type="Proteomes" id="UP000799750">
    <property type="component" value="Unassembled WGS sequence"/>
</dbReference>
<evidence type="ECO:0000313" key="3">
    <source>
        <dbReference type="Proteomes" id="UP000799750"/>
    </source>
</evidence>
<evidence type="ECO:0000313" key="2">
    <source>
        <dbReference type="EMBL" id="KAF2493948.1"/>
    </source>
</evidence>
<name>A0A6A6QN76_9PEZI</name>
<feature type="region of interest" description="Disordered" evidence="1">
    <location>
        <begin position="100"/>
        <end position="172"/>
    </location>
</feature>
<reference evidence="2" key="1">
    <citation type="journal article" date="2020" name="Stud. Mycol.">
        <title>101 Dothideomycetes genomes: a test case for predicting lifestyles and emergence of pathogens.</title>
        <authorList>
            <person name="Haridas S."/>
            <person name="Albert R."/>
            <person name="Binder M."/>
            <person name="Bloem J."/>
            <person name="Labutti K."/>
            <person name="Salamov A."/>
            <person name="Andreopoulos B."/>
            <person name="Baker S."/>
            <person name="Barry K."/>
            <person name="Bills G."/>
            <person name="Bluhm B."/>
            <person name="Cannon C."/>
            <person name="Castanera R."/>
            <person name="Culley D."/>
            <person name="Daum C."/>
            <person name="Ezra D."/>
            <person name="Gonzalez J."/>
            <person name="Henrissat B."/>
            <person name="Kuo A."/>
            <person name="Liang C."/>
            <person name="Lipzen A."/>
            <person name="Lutzoni F."/>
            <person name="Magnuson J."/>
            <person name="Mondo S."/>
            <person name="Nolan M."/>
            <person name="Ohm R."/>
            <person name="Pangilinan J."/>
            <person name="Park H.-J."/>
            <person name="Ramirez L."/>
            <person name="Alfaro M."/>
            <person name="Sun H."/>
            <person name="Tritt A."/>
            <person name="Yoshinaga Y."/>
            <person name="Zwiers L.-H."/>
            <person name="Turgeon B."/>
            <person name="Goodwin S."/>
            <person name="Spatafora J."/>
            <person name="Crous P."/>
            <person name="Grigoriev I."/>
        </authorList>
    </citation>
    <scope>NUCLEOTIDE SEQUENCE</scope>
    <source>
        <strain evidence="2">CBS 269.34</strain>
    </source>
</reference>
<dbReference type="OrthoDB" id="3366546at2759"/>
<dbReference type="AlphaFoldDB" id="A0A6A6QN76"/>
<feature type="compositionally biased region" description="Basic and acidic residues" evidence="1">
    <location>
        <begin position="287"/>
        <end position="392"/>
    </location>
</feature>
<gene>
    <name evidence="2" type="ORF">BU16DRAFT_562905</name>
</gene>
<keyword evidence="3" id="KW-1185">Reference proteome</keyword>
<evidence type="ECO:0000256" key="1">
    <source>
        <dbReference type="SAM" id="MobiDB-lite"/>
    </source>
</evidence>
<feature type="region of interest" description="Disordered" evidence="1">
    <location>
        <begin position="231"/>
        <end position="256"/>
    </location>
</feature>
<protein>
    <recommendedName>
        <fullName evidence="4">G-patch domain-containing protein</fullName>
    </recommendedName>
</protein>
<proteinExistence type="predicted"/>
<sequence>MDASAVLTRHGWRGAGHSLDPHNRGLAKPLLVSSKRDLSGVGARSKAVRTSDQWWARALDEGLRELGTGKTTTLQTVREKGVNQGGLYGFFVRGQGLEGTLSNSEVSTPPTSASTSGNTSEDESGREGGPVEPVVVDKQSKKRKREEETKEEGTKRRKAEKRDTKNDAQLQTTLDQIAKINRKAAILIKQQSKRGAFKAVMPSPSSSEKKEDANFGMNADRVRMINGAVKPQVQVAPQEPSKPVKKLSAKKSNIVREKAMREAKRELTNRLVREAQERGELPGMEHLSPEKVLEKCKKESKATKKAQKEESSRKKEEAKAAKKAQKQEAKAEKSSKKVRKERNTTEEEKRVSSPTEKAKPLTDEQRKAYAARAKEKGTTLDAYHARRVEKKAERKKKYQISRKAEKTKKAA</sequence>
<feature type="compositionally biased region" description="Polar residues" evidence="1">
    <location>
        <begin position="100"/>
        <end position="119"/>
    </location>
</feature>
<feature type="region of interest" description="Disordered" evidence="1">
    <location>
        <begin position="1"/>
        <end position="25"/>
    </location>
</feature>
<dbReference type="EMBL" id="MU004191">
    <property type="protein sequence ID" value="KAF2493948.1"/>
    <property type="molecule type" value="Genomic_DNA"/>
</dbReference>
<evidence type="ECO:0008006" key="4">
    <source>
        <dbReference type="Google" id="ProtNLM"/>
    </source>
</evidence>
<feature type="compositionally biased region" description="Basic and acidic residues" evidence="1">
    <location>
        <begin position="402"/>
        <end position="411"/>
    </location>
</feature>
<accession>A0A6A6QN76</accession>
<feature type="region of interest" description="Disordered" evidence="1">
    <location>
        <begin position="271"/>
        <end position="411"/>
    </location>
</feature>
<feature type="compositionally biased region" description="Basic and acidic residues" evidence="1">
    <location>
        <begin position="271"/>
        <end position="280"/>
    </location>
</feature>
<organism evidence="2 3">
    <name type="scientific">Lophium mytilinum</name>
    <dbReference type="NCBI Taxonomy" id="390894"/>
    <lineage>
        <taxon>Eukaryota</taxon>
        <taxon>Fungi</taxon>
        <taxon>Dikarya</taxon>
        <taxon>Ascomycota</taxon>
        <taxon>Pezizomycotina</taxon>
        <taxon>Dothideomycetes</taxon>
        <taxon>Pleosporomycetidae</taxon>
        <taxon>Mytilinidiales</taxon>
        <taxon>Mytilinidiaceae</taxon>
        <taxon>Lophium</taxon>
    </lineage>
</organism>